<organism evidence="1 2">
    <name type="scientific">Adhaeribacter swui</name>
    <dbReference type="NCBI Taxonomy" id="2086471"/>
    <lineage>
        <taxon>Bacteria</taxon>
        <taxon>Pseudomonadati</taxon>
        <taxon>Bacteroidota</taxon>
        <taxon>Cytophagia</taxon>
        <taxon>Cytophagales</taxon>
        <taxon>Hymenobacteraceae</taxon>
        <taxon>Adhaeribacter</taxon>
    </lineage>
</organism>
<sequence>MELKNYTSTKEENYEELAQHLNVLAEAITQDPSEVNFQEAFQINQFTQEALQFLKQLI</sequence>
<name>A0A7G7GDU3_9BACT</name>
<evidence type="ECO:0000313" key="1">
    <source>
        <dbReference type="EMBL" id="QNF35327.1"/>
    </source>
</evidence>
<dbReference type="KEGG" id="aswu:HUW51_22385"/>
<gene>
    <name evidence="1" type="ORF">HUW51_22385</name>
</gene>
<dbReference type="AlphaFoldDB" id="A0A7G7GDU3"/>
<evidence type="ECO:0000313" key="2">
    <source>
        <dbReference type="Proteomes" id="UP000515237"/>
    </source>
</evidence>
<dbReference type="EMBL" id="CP055156">
    <property type="protein sequence ID" value="QNF35327.1"/>
    <property type="molecule type" value="Genomic_DNA"/>
</dbReference>
<keyword evidence="2" id="KW-1185">Reference proteome</keyword>
<dbReference type="Proteomes" id="UP000515237">
    <property type="component" value="Chromosome"/>
</dbReference>
<dbReference type="RefSeq" id="WP_185271818.1">
    <property type="nucleotide sequence ID" value="NZ_CP055156.1"/>
</dbReference>
<accession>A0A7G7GDU3</accession>
<protein>
    <submittedName>
        <fullName evidence="1">Uncharacterized protein</fullName>
    </submittedName>
</protein>
<reference evidence="1 2" key="1">
    <citation type="journal article" date="2018" name="Int. J. Syst. Evol. Microbiol.">
        <title>Adhaeribacter swui sp. nov., isolated from wet mud.</title>
        <authorList>
            <person name="Kim D.U."/>
            <person name="Kim K.W."/>
            <person name="Kang M.S."/>
            <person name="Kim J.Y."/>
            <person name="Jang J.H."/>
            <person name="Kim M.K."/>
        </authorList>
    </citation>
    <scope>NUCLEOTIDE SEQUENCE [LARGE SCALE GENOMIC DNA]</scope>
    <source>
        <strain evidence="1 2">KCTC 52873</strain>
    </source>
</reference>
<proteinExistence type="predicted"/>